<dbReference type="AlphaFoldDB" id="I4K7U6"/>
<dbReference type="EMBL" id="AHPN01000001">
    <property type="protein sequence ID" value="EIK60786.1"/>
    <property type="molecule type" value="Genomic_DNA"/>
</dbReference>
<evidence type="ECO:0000256" key="1">
    <source>
        <dbReference type="SAM" id="MobiDB-lite"/>
    </source>
</evidence>
<proteinExistence type="predicted"/>
<organism evidence="2">
    <name type="scientific">Pseudomonas lactis</name>
    <dbReference type="NCBI Taxonomy" id="1615674"/>
    <lineage>
        <taxon>Bacteria</taxon>
        <taxon>Pseudomonadati</taxon>
        <taxon>Pseudomonadota</taxon>
        <taxon>Gammaproteobacteria</taxon>
        <taxon>Pseudomonadales</taxon>
        <taxon>Pseudomonadaceae</taxon>
        <taxon>Pseudomonas</taxon>
    </lineage>
</organism>
<dbReference type="PATRIC" id="fig|1038924.3.peg.178"/>
<accession>I4K7U6</accession>
<name>I4K7U6_9PSED</name>
<dbReference type="HOGENOM" id="CLU_1089349_0_0_6"/>
<feature type="region of interest" description="Disordered" evidence="1">
    <location>
        <begin position="98"/>
        <end position="132"/>
    </location>
</feature>
<dbReference type="Proteomes" id="UP000003213">
    <property type="component" value="Chromosome"/>
</dbReference>
<protein>
    <submittedName>
        <fullName evidence="2">Uncharacterized protein</fullName>
    </submittedName>
</protein>
<comment type="caution">
    <text evidence="2">The sequence shown here is derived from an EMBL/GenBank/DDBJ whole genome shotgun (WGS) entry which is preliminary data.</text>
</comment>
<gene>
    <name evidence="2" type="ORF">PflSS101_0194</name>
</gene>
<evidence type="ECO:0000313" key="2">
    <source>
        <dbReference type="EMBL" id="EIK60786.1"/>
    </source>
</evidence>
<reference evidence="2" key="1">
    <citation type="journal article" date="2012" name="PLoS Genet.">
        <title>Comparative Genomics of Plant-Associated Pseudomonas spp.: Insights into Diversity and Inheritance of Traits Involved in Multitrophic Interactions.</title>
        <authorList>
            <person name="Loper J.E."/>
            <person name="Hassan K.A."/>
            <person name="Mavrodi D.V."/>
            <person name="Davis E.W.II."/>
            <person name="Lim C.K."/>
            <person name="Shaffer B.T."/>
            <person name="Elbourne L.D."/>
            <person name="Stockwell V.O."/>
            <person name="Hartney S.L."/>
            <person name="Breakwell K."/>
            <person name="Henkels M.D."/>
            <person name="Tetu S.G."/>
            <person name="Rangel L.I."/>
            <person name="Kidarsa T.A."/>
            <person name="Wilson N.L."/>
            <person name="van de Mortel J.E."/>
            <person name="Song C."/>
            <person name="Blumhagen R."/>
            <person name="Radune D."/>
            <person name="Hostetler J.B."/>
            <person name="Brinkac L.M."/>
            <person name="Durkin A.S."/>
            <person name="Kluepfel D.A."/>
            <person name="Wechter W.P."/>
            <person name="Anderson A.J."/>
            <person name="Kim Y.C."/>
            <person name="Pierson L.S.III."/>
            <person name="Pierson E.A."/>
            <person name="Lindow S.E."/>
            <person name="Kobayashi D.Y."/>
            <person name="Raaijmakers J.M."/>
            <person name="Weller D.M."/>
            <person name="Thomashow L.S."/>
            <person name="Allen A.E."/>
            <person name="Paulsen I.T."/>
        </authorList>
    </citation>
    <scope>NUCLEOTIDE SEQUENCE [LARGE SCALE GENOMIC DNA]</scope>
    <source>
        <strain evidence="2">SS101</strain>
    </source>
</reference>
<sequence length="255" mass="27727">MPNQFMPHQKIPQAICTVALSKIGRYSLLVAAKSATGFDGPFRHWRTGAPITIAGAFFVHAHPVYGGCARDTFGYAGFLCPRSVNLRTAATLIRLTANRGSSPDKGVSPNARHQSVQNSRRRSSSNGSRRFTRQFQPRYTPFPLQRPYVQGSRPGSRRRCTMSILPGFALPEDLLCVSQNAEAGLPIDAITCALDRADSVLMLLEDHLDGDKPLLSNRVLSSVIWDVRGTLGLIKTLTMYGDASSVPMGQKGGAL</sequence>